<gene>
    <name evidence="1" type="ORF">PQR01_11300</name>
</gene>
<reference evidence="1 2" key="1">
    <citation type="journal article" date="2024" name="Chem. Sci.">
        <title>Discovery of megapolipeptins by genome mining of a Burkholderiales bacteria collection.</title>
        <authorList>
            <person name="Paulo B.S."/>
            <person name="Recchia M.J.J."/>
            <person name="Lee S."/>
            <person name="Fergusson C.H."/>
            <person name="Romanowski S.B."/>
            <person name="Hernandez A."/>
            <person name="Krull N."/>
            <person name="Liu D.Y."/>
            <person name="Cavanagh H."/>
            <person name="Bos A."/>
            <person name="Gray C.A."/>
            <person name="Murphy B.T."/>
            <person name="Linington R.G."/>
            <person name="Eustaquio A.S."/>
        </authorList>
    </citation>
    <scope>NUCLEOTIDE SEQUENCE [LARGE SCALE GENOMIC DNA]</scope>
    <source>
        <strain evidence="1 2">RL18-126-BIB-B</strain>
    </source>
</reference>
<comment type="caution">
    <text evidence="1">The sequence shown here is derived from an EMBL/GenBank/DDBJ whole genome shotgun (WGS) entry which is preliminary data.</text>
</comment>
<sequence>MVRVITPPAVTPVSVDTAKEHLRVDGTDEDNLITLQLKAATMRAENITGRALITQQLEERFRCAAGEVELTRWPVQSVQSVTVNGVAVDGSTYSSELGDNARLSGLPKGDVVVTYTAGFGDDGATVPEPIQQWILATVGTFYENRETEIADNRAATVSLSYLDSLLDSYRIWSA</sequence>
<dbReference type="EMBL" id="JAQQDW010000017">
    <property type="protein sequence ID" value="MFM0104043.1"/>
    <property type="molecule type" value="Genomic_DNA"/>
</dbReference>
<dbReference type="Proteomes" id="UP001629235">
    <property type="component" value="Unassembled WGS sequence"/>
</dbReference>
<organism evidence="1 2">
    <name type="scientific">Paraburkholderia rhynchosiae</name>
    <dbReference type="NCBI Taxonomy" id="487049"/>
    <lineage>
        <taxon>Bacteria</taxon>
        <taxon>Pseudomonadati</taxon>
        <taxon>Pseudomonadota</taxon>
        <taxon>Betaproteobacteria</taxon>
        <taxon>Burkholderiales</taxon>
        <taxon>Burkholderiaceae</taxon>
        <taxon>Paraburkholderia</taxon>
    </lineage>
</organism>
<protein>
    <submittedName>
        <fullName evidence="1">Head-tail connector protein</fullName>
    </submittedName>
</protein>
<accession>A0ACC7N937</accession>
<proteinExistence type="predicted"/>
<keyword evidence="2" id="KW-1185">Reference proteome</keyword>
<evidence type="ECO:0000313" key="2">
    <source>
        <dbReference type="Proteomes" id="UP001629235"/>
    </source>
</evidence>
<name>A0ACC7N937_9BURK</name>
<evidence type="ECO:0000313" key="1">
    <source>
        <dbReference type="EMBL" id="MFM0104043.1"/>
    </source>
</evidence>